<feature type="coiled-coil region" evidence="1">
    <location>
        <begin position="67"/>
        <end position="144"/>
    </location>
</feature>
<reference evidence="3" key="1">
    <citation type="journal article" date="2015" name="PLoS Genet.">
        <title>Genome Sequence and Transcriptome Analyses of Chrysochromulina tobin: Metabolic Tools for Enhanced Algal Fitness in the Prominent Order Prymnesiales (Haptophyceae).</title>
        <authorList>
            <person name="Hovde B.T."/>
            <person name="Deodato C.R."/>
            <person name="Hunsperger H.M."/>
            <person name="Ryken S.A."/>
            <person name="Yost W."/>
            <person name="Jha R.K."/>
            <person name="Patterson J."/>
            <person name="Monnat R.J. Jr."/>
            <person name="Barlow S.B."/>
            <person name="Starkenburg S.R."/>
            <person name="Cattolico R.A."/>
        </authorList>
    </citation>
    <scope>NUCLEOTIDE SEQUENCE</scope>
    <source>
        <strain evidence="3">CCMP291</strain>
    </source>
</reference>
<organism evidence="2 3">
    <name type="scientific">Chrysochromulina tobinii</name>
    <dbReference type="NCBI Taxonomy" id="1460289"/>
    <lineage>
        <taxon>Eukaryota</taxon>
        <taxon>Haptista</taxon>
        <taxon>Haptophyta</taxon>
        <taxon>Prymnesiophyceae</taxon>
        <taxon>Prymnesiales</taxon>
        <taxon>Chrysochromulinaceae</taxon>
        <taxon>Chrysochromulina</taxon>
    </lineage>
</organism>
<dbReference type="AlphaFoldDB" id="A0A0M0K137"/>
<dbReference type="Proteomes" id="UP000037460">
    <property type="component" value="Unassembled WGS sequence"/>
</dbReference>
<protein>
    <submittedName>
        <fullName evidence="2">Uncharacterized protein</fullName>
    </submittedName>
</protein>
<proteinExistence type="predicted"/>
<name>A0A0M0K137_9EUKA</name>
<gene>
    <name evidence="2" type="ORF">Ctob_010290</name>
</gene>
<evidence type="ECO:0000313" key="2">
    <source>
        <dbReference type="EMBL" id="KOO32591.1"/>
    </source>
</evidence>
<evidence type="ECO:0000313" key="3">
    <source>
        <dbReference type="Proteomes" id="UP000037460"/>
    </source>
</evidence>
<accession>A0A0M0K137</accession>
<dbReference type="EMBL" id="JWZX01001732">
    <property type="protein sequence ID" value="KOO32591.1"/>
    <property type="molecule type" value="Genomic_DNA"/>
</dbReference>
<sequence length="241" mass="26537">MSASDQVLPTTDAETDMRLHRSRLMVAITAMNPKGLQQVLQSLPPSAQALETEIKAAQAVVELLSRYDQLELTAMAQETRINELQAVVVSLQTQLRQSEMRGQQVRLELANAKESLGPTLKALKAEVSNAREAAEETLERQRRGADRGLREMQSEFARLHRITAEMREAVNGAEGRARGWLAAQQTLEKTQAELQASRVQIGELEGRLSAAAAVSAELASSKQTIRKLESHVTSSEARMQV</sequence>
<evidence type="ECO:0000256" key="1">
    <source>
        <dbReference type="SAM" id="Coils"/>
    </source>
</evidence>
<keyword evidence="3" id="KW-1185">Reference proteome</keyword>
<comment type="caution">
    <text evidence="2">The sequence shown here is derived from an EMBL/GenBank/DDBJ whole genome shotgun (WGS) entry which is preliminary data.</text>
</comment>
<keyword evidence="1" id="KW-0175">Coiled coil</keyword>